<sequence length="143" mass="15673">MAARLTLSALVLIIAAISLSQALRGTGPKKCCFNFNTKPVLEKRVTGYTLTHPRCPKAAVLLMMKTGRELCLNPSAAWVQQLIRRLDSKAAVGQTSCLNNILPCLIFTTTPQRPDMLTIIDMQTTVKGVFAVIIIIIQCFVLD</sequence>
<name>A0A8C6TJJ0_9GOBI</name>
<evidence type="ECO:0000256" key="2">
    <source>
        <dbReference type="ARBA" id="ARBA00022514"/>
    </source>
</evidence>
<evidence type="ECO:0000256" key="1">
    <source>
        <dbReference type="ARBA" id="ARBA00004613"/>
    </source>
</evidence>
<dbReference type="GO" id="GO:0005615">
    <property type="term" value="C:extracellular space"/>
    <property type="evidence" value="ECO:0007669"/>
    <property type="project" value="UniProtKB-KW"/>
</dbReference>
<keyword evidence="2" id="KW-0202">Cytokine</keyword>
<dbReference type="InterPro" id="IPR001811">
    <property type="entry name" value="Chemokine_IL8-like_dom"/>
</dbReference>
<dbReference type="GO" id="GO:0006955">
    <property type="term" value="P:immune response"/>
    <property type="evidence" value="ECO:0007669"/>
    <property type="project" value="InterPro"/>
</dbReference>
<evidence type="ECO:0000256" key="3">
    <source>
        <dbReference type="ARBA" id="ARBA00022525"/>
    </source>
</evidence>
<organism evidence="7 8">
    <name type="scientific">Neogobius melanostomus</name>
    <name type="common">round goby</name>
    <dbReference type="NCBI Taxonomy" id="47308"/>
    <lineage>
        <taxon>Eukaryota</taxon>
        <taxon>Metazoa</taxon>
        <taxon>Chordata</taxon>
        <taxon>Craniata</taxon>
        <taxon>Vertebrata</taxon>
        <taxon>Euteleostomi</taxon>
        <taxon>Actinopterygii</taxon>
        <taxon>Neopterygii</taxon>
        <taxon>Teleostei</taxon>
        <taxon>Neoteleostei</taxon>
        <taxon>Acanthomorphata</taxon>
        <taxon>Gobiaria</taxon>
        <taxon>Gobiiformes</taxon>
        <taxon>Gobioidei</taxon>
        <taxon>Gobiidae</taxon>
        <taxon>Benthophilinae</taxon>
        <taxon>Neogobiini</taxon>
        <taxon>Neogobius</taxon>
    </lineage>
</organism>
<dbReference type="SMART" id="SM00199">
    <property type="entry name" value="SCY"/>
    <property type="match status" value="1"/>
</dbReference>
<reference evidence="7" key="2">
    <citation type="submission" date="2025-09" db="UniProtKB">
        <authorList>
            <consortium name="Ensembl"/>
        </authorList>
    </citation>
    <scope>IDENTIFICATION</scope>
</reference>
<evidence type="ECO:0000256" key="4">
    <source>
        <dbReference type="ARBA" id="ARBA00022729"/>
    </source>
</evidence>
<keyword evidence="4 5" id="KW-0732">Signal</keyword>
<dbReference type="InterPro" id="IPR036048">
    <property type="entry name" value="Interleukin_8-like_sf"/>
</dbReference>
<protein>
    <recommendedName>
        <fullName evidence="6">Chemokine interleukin-8-like domain-containing protein</fullName>
    </recommendedName>
</protein>
<feature type="signal peptide" evidence="5">
    <location>
        <begin position="1"/>
        <end position="22"/>
    </location>
</feature>
<comment type="subcellular location">
    <subcellularLocation>
        <location evidence="1">Secreted</location>
    </subcellularLocation>
</comment>
<evidence type="ECO:0000313" key="7">
    <source>
        <dbReference type="Ensembl" id="ENSNMLP00000021679.1"/>
    </source>
</evidence>
<keyword evidence="8" id="KW-1185">Reference proteome</keyword>
<reference evidence="7" key="1">
    <citation type="submission" date="2025-08" db="UniProtKB">
        <authorList>
            <consortium name="Ensembl"/>
        </authorList>
    </citation>
    <scope>IDENTIFICATION</scope>
</reference>
<dbReference type="Proteomes" id="UP000694523">
    <property type="component" value="Unplaced"/>
</dbReference>
<dbReference type="InterPro" id="IPR039809">
    <property type="entry name" value="Chemokine_b/g/d"/>
</dbReference>
<evidence type="ECO:0000256" key="5">
    <source>
        <dbReference type="SAM" id="SignalP"/>
    </source>
</evidence>
<evidence type="ECO:0000259" key="6">
    <source>
        <dbReference type="SMART" id="SM00199"/>
    </source>
</evidence>
<dbReference type="Ensembl" id="ENSNMLT00000024299.1">
    <property type="protein sequence ID" value="ENSNMLP00000021679.1"/>
    <property type="gene ID" value="ENSNMLG00000014055.1"/>
</dbReference>
<dbReference type="Pfam" id="PF00048">
    <property type="entry name" value="IL8"/>
    <property type="match status" value="1"/>
</dbReference>
<dbReference type="Gene3D" id="2.40.50.40">
    <property type="match status" value="1"/>
</dbReference>
<dbReference type="PRINTS" id="PR00436">
    <property type="entry name" value="INTERLEUKIN8"/>
</dbReference>
<proteinExistence type="predicted"/>
<feature type="domain" description="Chemokine interleukin-8-like" evidence="6">
    <location>
        <begin position="28"/>
        <end position="86"/>
    </location>
</feature>
<dbReference type="CDD" id="cd00272">
    <property type="entry name" value="Chemokine_CC"/>
    <property type="match status" value="1"/>
</dbReference>
<dbReference type="PANTHER" id="PTHR12015:SF183">
    <property type="entry name" value="C-C MOTIF CHEMOKINE 3"/>
    <property type="match status" value="1"/>
</dbReference>
<accession>A0A8C6TJJ0</accession>
<feature type="chain" id="PRO_5034189523" description="Chemokine interleukin-8-like domain-containing protein" evidence="5">
    <location>
        <begin position="23"/>
        <end position="143"/>
    </location>
</feature>
<keyword evidence="3" id="KW-0964">Secreted</keyword>
<dbReference type="SUPFAM" id="SSF54117">
    <property type="entry name" value="Interleukin 8-like chemokines"/>
    <property type="match status" value="1"/>
</dbReference>
<dbReference type="AlphaFoldDB" id="A0A8C6TJJ0"/>
<dbReference type="GO" id="GO:0008009">
    <property type="term" value="F:chemokine activity"/>
    <property type="evidence" value="ECO:0007669"/>
    <property type="project" value="InterPro"/>
</dbReference>
<dbReference type="PANTHER" id="PTHR12015">
    <property type="entry name" value="SMALL INDUCIBLE CYTOKINE A"/>
    <property type="match status" value="1"/>
</dbReference>
<evidence type="ECO:0000313" key="8">
    <source>
        <dbReference type="Proteomes" id="UP000694523"/>
    </source>
</evidence>